<dbReference type="OrthoDB" id="444127at2759"/>
<dbReference type="InterPro" id="IPR036412">
    <property type="entry name" value="HAD-like_sf"/>
</dbReference>
<dbReference type="RefSeq" id="XP_018073131.1">
    <property type="nucleotide sequence ID" value="XM_018208001.1"/>
</dbReference>
<dbReference type="InterPro" id="IPR051540">
    <property type="entry name" value="S-2-haloacid_dehalogenase"/>
</dbReference>
<evidence type="ECO:0000313" key="3">
    <source>
        <dbReference type="Proteomes" id="UP000070700"/>
    </source>
</evidence>
<gene>
    <name evidence="2" type="ORF">LY89DRAFT_504599</name>
</gene>
<accession>A0A194XF51</accession>
<reference evidence="2 3" key="1">
    <citation type="submission" date="2015-10" db="EMBL/GenBank/DDBJ databases">
        <title>Full genome of DAOMC 229536 Phialocephala scopiformis, a fungal endophyte of spruce producing the potent anti-insectan compound rugulosin.</title>
        <authorList>
            <consortium name="DOE Joint Genome Institute"/>
            <person name="Walker A.K."/>
            <person name="Frasz S.L."/>
            <person name="Seifert K.A."/>
            <person name="Miller J.D."/>
            <person name="Mondo S.J."/>
            <person name="Labutti K."/>
            <person name="Lipzen A."/>
            <person name="Dockter R."/>
            <person name="Kennedy M."/>
            <person name="Grigoriev I.V."/>
            <person name="Spatafora J.W."/>
        </authorList>
    </citation>
    <scope>NUCLEOTIDE SEQUENCE [LARGE SCALE GENOMIC DNA]</scope>
    <source>
        <strain evidence="2 3">CBS 120377</strain>
    </source>
</reference>
<dbReference type="Gene3D" id="3.40.50.1000">
    <property type="entry name" value="HAD superfamily/HAD-like"/>
    <property type="match status" value="1"/>
</dbReference>
<dbReference type="GeneID" id="28817727"/>
<dbReference type="InterPro" id="IPR006439">
    <property type="entry name" value="HAD-SF_hydro_IA"/>
</dbReference>
<dbReference type="AlphaFoldDB" id="A0A194XF51"/>
<dbReference type="Proteomes" id="UP000070700">
    <property type="component" value="Unassembled WGS sequence"/>
</dbReference>
<dbReference type="InParanoid" id="A0A194XF51"/>
<organism evidence="2 3">
    <name type="scientific">Mollisia scopiformis</name>
    <name type="common">Conifer needle endophyte fungus</name>
    <name type="synonym">Phialocephala scopiformis</name>
    <dbReference type="NCBI Taxonomy" id="149040"/>
    <lineage>
        <taxon>Eukaryota</taxon>
        <taxon>Fungi</taxon>
        <taxon>Dikarya</taxon>
        <taxon>Ascomycota</taxon>
        <taxon>Pezizomycotina</taxon>
        <taxon>Leotiomycetes</taxon>
        <taxon>Helotiales</taxon>
        <taxon>Mollisiaceae</taxon>
        <taxon>Mollisia</taxon>
    </lineage>
</organism>
<evidence type="ECO:0000256" key="1">
    <source>
        <dbReference type="ARBA" id="ARBA00022801"/>
    </source>
</evidence>
<dbReference type="InterPro" id="IPR023214">
    <property type="entry name" value="HAD_sf"/>
</dbReference>
<protein>
    <submittedName>
        <fullName evidence="2">HAD-like protein</fullName>
    </submittedName>
</protein>
<dbReference type="PANTHER" id="PTHR43316:SF9">
    <property type="entry name" value="ACID DEHALOGENASE, PUTATIVE (AFU_ORTHOLOGUE AFUA_6G14460)-RELATED"/>
    <property type="match status" value="1"/>
</dbReference>
<dbReference type="Pfam" id="PF00702">
    <property type="entry name" value="Hydrolase"/>
    <property type="match status" value="1"/>
</dbReference>
<keyword evidence="3" id="KW-1185">Reference proteome</keyword>
<evidence type="ECO:0000313" key="2">
    <source>
        <dbReference type="EMBL" id="KUJ18776.1"/>
    </source>
</evidence>
<keyword evidence="1" id="KW-0378">Hydrolase</keyword>
<sequence>MTFDPKQIKGLFFDIYATLISWEDGLYTHLLHLTKQPGSPEIRSRLLRMNAAIEKAVEHEHPDWKYPLILEEVYARIAKELGLQFDRDEQISYGRQIGDWPAFPDTVAAMEILAKHYKLFVLSNVDEDSFGRTCAGPLKGVHWDGIYTAEQIGSYKPDPRNYEYVVDRFQEIGISKGEVVMVAQSLDIDHVTCTALGFKPGVWIERKGAIMGGNRKELEDQGLLELGAVYASLGDFATVVEKAFAHE</sequence>
<dbReference type="SUPFAM" id="SSF56784">
    <property type="entry name" value="HAD-like"/>
    <property type="match status" value="1"/>
</dbReference>
<proteinExistence type="predicted"/>
<name>A0A194XF51_MOLSC</name>
<dbReference type="PRINTS" id="PR00413">
    <property type="entry name" value="HADHALOGNASE"/>
</dbReference>
<dbReference type="Gene3D" id="1.10.150.750">
    <property type="match status" value="1"/>
</dbReference>
<dbReference type="PANTHER" id="PTHR43316">
    <property type="entry name" value="HYDROLASE, HALOACID DELAHOGENASE-RELATED"/>
    <property type="match status" value="1"/>
</dbReference>
<dbReference type="KEGG" id="psco:LY89DRAFT_504599"/>
<dbReference type="EMBL" id="KQ947412">
    <property type="protein sequence ID" value="KUJ18776.1"/>
    <property type="molecule type" value="Genomic_DNA"/>
</dbReference>
<dbReference type="GO" id="GO:0016791">
    <property type="term" value="F:phosphatase activity"/>
    <property type="evidence" value="ECO:0007669"/>
    <property type="project" value="UniProtKB-ARBA"/>
</dbReference>